<evidence type="ECO:0000256" key="5">
    <source>
        <dbReference type="ARBA" id="ARBA00022692"/>
    </source>
</evidence>
<feature type="transmembrane region" description="Helical" evidence="8">
    <location>
        <begin position="270"/>
        <end position="289"/>
    </location>
</feature>
<keyword evidence="6 8" id="KW-1133">Transmembrane helix</keyword>
<dbReference type="Proteomes" id="UP000577707">
    <property type="component" value="Unassembled WGS sequence"/>
</dbReference>
<name>A0A7W5F997_9ACTN</name>
<dbReference type="InterPro" id="IPR037294">
    <property type="entry name" value="ABC_BtuC-like"/>
</dbReference>
<feature type="transmembrane region" description="Helical" evidence="8">
    <location>
        <begin position="301"/>
        <end position="322"/>
    </location>
</feature>
<dbReference type="InterPro" id="IPR000522">
    <property type="entry name" value="ABC_transptr_permease_BtuC"/>
</dbReference>
<evidence type="ECO:0000256" key="7">
    <source>
        <dbReference type="ARBA" id="ARBA00023136"/>
    </source>
</evidence>
<dbReference type="CDD" id="cd06550">
    <property type="entry name" value="TM_ABC_iron-siderophores_like"/>
    <property type="match status" value="1"/>
</dbReference>
<feature type="transmembrane region" description="Helical" evidence="8">
    <location>
        <begin position="243"/>
        <end position="263"/>
    </location>
</feature>
<feature type="transmembrane region" description="Helical" evidence="8">
    <location>
        <begin position="66"/>
        <end position="86"/>
    </location>
</feature>
<dbReference type="GO" id="GO:0033214">
    <property type="term" value="P:siderophore-iron import into cell"/>
    <property type="evidence" value="ECO:0007669"/>
    <property type="project" value="TreeGrafter"/>
</dbReference>
<accession>A0A7W5F997</accession>
<dbReference type="AlphaFoldDB" id="A0A7W5F997"/>
<evidence type="ECO:0000256" key="3">
    <source>
        <dbReference type="ARBA" id="ARBA00022448"/>
    </source>
</evidence>
<keyword evidence="3" id="KW-0813">Transport</keyword>
<dbReference type="PANTHER" id="PTHR30472">
    <property type="entry name" value="FERRIC ENTEROBACTIN TRANSPORT SYSTEM PERMEASE PROTEIN"/>
    <property type="match status" value="1"/>
</dbReference>
<feature type="transmembrane region" description="Helical" evidence="8">
    <location>
        <begin position="157"/>
        <end position="177"/>
    </location>
</feature>
<gene>
    <name evidence="9" type="ORF">FHS12_002765</name>
</gene>
<dbReference type="FunFam" id="1.10.3470.10:FF:000001">
    <property type="entry name" value="Vitamin B12 ABC transporter permease BtuC"/>
    <property type="match status" value="1"/>
</dbReference>
<comment type="similarity">
    <text evidence="2">Belongs to the binding-protein-dependent transport system permease family. FecCD subfamily.</text>
</comment>
<organism evidence="9 10">
    <name type="scientific">Nocardioides albus</name>
    <dbReference type="NCBI Taxonomy" id="1841"/>
    <lineage>
        <taxon>Bacteria</taxon>
        <taxon>Bacillati</taxon>
        <taxon>Actinomycetota</taxon>
        <taxon>Actinomycetes</taxon>
        <taxon>Propionibacteriales</taxon>
        <taxon>Nocardioidaceae</taxon>
        <taxon>Nocardioides</taxon>
    </lineage>
</organism>
<sequence length="485" mass="49831">MRLSDLASGEAVTARADHTRVQVPRGSAPVPLRVAAAIVDLALVALPVLVGALVVHSLRDANGGGVVDRIVFGGFALAVAIAVLVWNRGFAEGRRGASTGMTWFGLIARGPDGLPLGVRRSLLFAQRQVVRRATALDEGFAEIEVDLTPAKLRLRRIAGVVVLLVILAVLLLASVAVGSRPLSFGEIWHGLLPPYDTTPTEADLIVRELRTPRTLLGLVTGIALGLAGGLIQGHTRNPLADPGILGVSAGAACAVVLAITFLGVTSAIGYIWFALAGALITSVAVFGLSSVGGGSPSPVSLVLGGAAVAAFLSAVTSAVVLFDQTTLDAYRFWIVGSVAGRGLEILVPLLPFFALGIVLALVNAPGLNVLSLGEEVARSLGTSVALNRILGITAITLLAGAATAACGPIAFIGLAVPHIARAFTGPDYRWLLPCSALVGAVMLIVCDILGRVAARPGELQVGIVLALVGSPFFIALVRRRKLVTL</sequence>
<feature type="transmembrane region" description="Helical" evidence="8">
    <location>
        <begin position="389"/>
        <end position="416"/>
    </location>
</feature>
<dbReference type="GO" id="GO:0005886">
    <property type="term" value="C:plasma membrane"/>
    <property type="evidence" value="ECO:0007669"/>
    <property type="project" value="UniProtKB-SubCell"/>
</dbReference>
<dbReference type="GO" id="GO:0022857">
    <property type="term" value="F:transmembrane transporter activity"/>
    <property type="evidence" value="ECO:0007669"/>
    <property type="project" value="InterPro"/>
</dbReference>
<protein>
    <submittedName>
        <fullName evidence="9">Iron complex transport system permease protein</fullName>
    </submittedName>
</protein>
<proteinExistence type="inferred from homology"/>
<feature type="transmembrane region" description="Helical" evidence="8">
    <location>
        <begin position="34"/>
        <end position="54"/>
    </location>
</feature>
<evidence type="ECO:0000256" key="2">
    <source>
        <dbReference type="ARBA" id="ARBA00007935"/>
    </source>
</evidence>
<evidence type="ECO:0000256" key="6">
    <source>
        <dbReference type="ARBA" id="ARBA00022989"/>
    </source>
</evidence>
<dbReference type="RefSeq" id="WP_183545912.1">
    <property type="nucleotide sequence ID" value="NZ_BMQT01000009.1"/>
</dbReference>
<evidence type="ECO:0000256" key="4">
    <source>
        <dbReference type="ARBA" id="ARBA00022475"/>
    </source>
</evidence>
<dbReference type="PANTHER" id="PTHR30472:SF1">
    <property type="entry name" value="FE(3+) DICITRATE TRANSPORT SYSTEM PERMEASE PROTEIN FECC-RELATED"/>
    <property type="match status" value="1"/>
</dbReference>
<evidence type="ECO:0000313" key="9">
    <source>
        <dbReference type="EMBL" id="MBB3089816.1"/>
    </source>
</evidence>
<feature type="transmembrane region" description="Helical" evidence="8">
    <location>
        <begin position="428"/>
        <end position="453"/>
    </location>
</feature>
<reference evidence="9 10" key="1">
    <citation type="submission" date="2020-08" db="EMBL/GenBank/DDBJ databases">
        <title>Genomic Encyclopedia of Type Strains, Phase III (KMG-III): the genomes of soil and plant-associated and newly described type strains.</title>
        <authorList>
            <person name="Whitman W."/>
        </authorList>
    </citation>
    <scope>NUCLEOTIDE SEQUENCE [LARGE SCALE GENOMIC DNA]</scope>
    <source>
        <strain evidence="9 10">CECT 3302</strain>
    </source>
</reference>
<evidence type="ECO:0000256" key="1">
    <source>
        <dbReference type="ARBA" id="ARBA00004651"/>
    </source>
</evidence>
<comment type="subcellular location">
    <subcellularLocation>
        <location evidence="1">Cell membrane</location>
        <topology evidence="1">Multi-pass membrane protein</topology>
    </subcellularLocation>
</comment>
<feature type="transmembrane region" description="Helical" evidence="8">
    <location>
        <begin position="459"/>
        <end position="477"/>
    </location>
</feature>
<keyword evidence="4" id="KW-1003">Cell membrane</keyword>
<evidence type="ECO:0000256" key="8">
    <source>
        <dbReference type="SAM" id="Phobius"/>
    </source>
</evidence>
<dbReference type="Gene3D" id="1.10.3470.10">
    <property type="entry name" value="ABC transporter involved in vitamin B12 uptake, BtuC"/>
    <property type="match status" value="1"/>
</dbReference>
<comment type="caution">
    <text evidence="9">The sequence shown here is derived from an EMBL/GenBank/DDBJ whole genome shotgun (WGS) entry which is preliminary data.</text>
</comment>
<dbReference type="EMBL" id="JACHXG010000005">
    <property type="protein sequence ID" value="MBB3089816.1"/>
    <property type="molecule type" value="Genomic_DNA"/>
</dbReference>
<feature type="transmembrane region" description="Helical" evidence="8">
    <location>
        <begin position="214"/>
        <end position="231"/>
    </location>
</feature>
<keyword evidence="5 8" id="KW-0812">Transmembrane</keyword>
<evidence type="ECO:0000313" key="10">
    <source>
        <dbReference type="Proteomes" id="UP000577707"/>
    </source>
</evidence>
<feature type="transmembrane region" description="Helical" evidence="8">
    <location>
        <begin position="343"/>
        <end position="362"/>
    </location>
</feature>
<dbReference type="Pfam" id="PF01032">
    <property type="entry name" value="FecCD"/>
    <property type="match status" value="1"/>
</dbReference>
<keyword evidence="7 8" id="KW-0472">Membrane</keyword>
<dbReference type="SUPFAM" id="SSF81345">
    <property type="entry name" value="ABC transporter involved in vitamin B12 uptake, BtuC"/>
    <property type="match status" value="1"/>
</dbReference>
<keyword evidence="10" id="KW-1185">Reference proteome</keyword>